<name>A0A1J1ISN7_9DIPT</name>
<proteinExistence type="predicted"/>
<dbReference type="Proteomes" id="UP000183832">
    <property type="component" value="Unassembled WGS sequence"/>
</dbReference>
<keyword evidence="2" id="KW-1185">Reference proteome</keyword>
<organism evidence="1 2">
    <name type="scientific">Clunio marinus</name>
    <dbReference type="NCBI Taxonomy" id="568069"/>
    <lineage>
        <taxon>Eukaryota</taxon>
        <taxon>Metazoa</taxon>
        <taxon>Ecdysozoa</taxon>
        <taxon>Arthropoda</taxon>
        <taxon>Hexapoda</taxon>
        <taxon>Insecta</taxon>
        <taxon>Pterygota</taxon>
        <taxon>Neoptera</taxon>
        <taxon>Endopterygota</taxon>
        <taxon>Diptera</taxon>
        <taxon>Nematocera</taxon>
        <taxon>Chironomoidea</taxon>
        <taxon>Chironomidae</taxon>
        <taxon>Clunio</taxon>
    </lineage>
</organism>
<reference evidence="1 2" key="1">
    <citation type="submission" date="2015-04" db="EMBL/GenBank/DDBJ databases">
        <authorList>
            <person name="Syromyatnikov M.Y."/>
            <person name="Popov V.N."/>
        </authorList>
    </citation>
    <scope>NUCLEOTIDE SEQUENCE [LARGE SCALE GENOMIC DNA]</scope>
</reference>
<evidence type="ECO:0000313" key="1">
    <source>
        <dbReference type="EMBL" id="CRL01537.1"/>
    </source>
</evidence>
<protein>
    <submittedName>
        <fullName evidence="1">CLUMA_CG014820, isoform A</fullName>
    </submittedName>
</protein>
<evidence type="ECO:0000313" key="2">
    <source>
        <dbReference type="Proteomes" id="UP000183832"/>
    </source>
</evidence>
<gene>
    <name evidence="1" type="ORF">CLUMA_CG014820</name>
</gene>
<dbReference type="EMBL" id="CVRI01000055">
    <property type="protein sequence ID" value="CRL01537.1"/>
    <property type="molecule type" value="Genomic_DNA"/>
</dbReference>
<sequence length="65" mass="7657">MEPKYLHEFNMKKYFHDASGNYHGTELDEKENCAAKDFQLLLGKCQRKIKDSRRHNTSVPKNNSN</sequence>
<dbReference type="AlphaFoldDB" id="A0A1J1ISN7"/>
<accession>A0A1J1ISN7</accession>